<comment type="function">
    <text evidence="1 13">Transfers the gamma-phosphate of ATP to the 4'-position of a tetraacyldisaccharide 1-phosphate intermediate (termed DS-1-P) to form tetraacyldisaccharide 1,4'-bis-phosphate (lipid IVA).</text>
</comment>
<keyword evidence="5 13" id="KW-0444">Lipid biosynthesis</keyword>
<dbReference type="HAMAP" id="MF_00409">
    <property type="entry name" value="LpxK"/>
    <property type="match status" value="1"/>
</dbReference>
<proteinExistence type="inferred from homology"/>
<dbReference type="InterPro" id="IPR003758">
    <property type="entry name" value="LpxK"/>
</dbReference>
<keyword evidence="10 13" id="KW-0067">ATP-binding</keyword>
<comment type="similarity">
    <text evidence="13">Belongs to the LpxK family.</text>
</comment>
<keyword evidence="8 13" id="KW-0547">Nucleotide-binding</keyword>
<protein>
    <recommendedName>
        <fullName evidence="4 13">Tetraacyldisaccharide 4'-kinase</fullName>
        <ecNumber evidence="3 13">2.7.1.130</ecNumber>
    </recommendedName>
    <alternativeName>
        <fullName evidence="12 13">Lipid A 4'-kinase</fullName>
    </alternativeName>
</protein>
<evidence type="ECO:0000256" key="5">
    <source>
        <dbReference type="ARBA" id="ARBA00022516"/>
    </source>
</evidence>
<evidence type="ECO:0000256" key="2">
    <source>
        <dbReference type="ARBA" id="ARBA00004870"/>
    </source>
</evidence>
<evidence type="ECO:0000313" key="15">
    <source>
        <dbReference type="Proteomes" id="UP000599179"/>
    </source>
</evidence>
<comment type="pathway">
    <text evidence="2 13">Glycolipid biosynthesis; lipid IV(A) biosynthesis; lipid IV(A) from (3R)-3-hydroxytetradecanoyl-[acyl-carrier-protein] and UDP-N-acetyl-alpha-D-glucosamine: step 6/6.</text>
</comment>
<dbReference type="RefSeq" id="WP_188457647.1">
    <property type="nucleotide sequence ID" value="NZ_BMGM01000002.1"/>
</dbReference>
<gene>
    <name evidence="13 14" type="primary">lpxK</name>
    <name evidence="14" type="ORF">GCM10010832_06440</name>
</gene>
<keyword evidence="11 13" id="KW-0443">Lipid metabolism</keyword>
<evidence type="ECO:0000256" key="13">
    <source>
        <dbReference type="HAMAP-Rule" id="MF_00409"/>
    </source>
</evidence>
<dbReference type="SUPFAM" id="SSF52540">
    <property type="entry name" value="P-loop containing nucleoside triphosphate hydrolases"/>
    <property type="match status" value="1"/>
</dbReference>
<dbReference type="Proteomes" id="UP000599179">
    <property type="component" value="Unassembled WGS sequence"/>
</dbReference>
<sequence length="334" mass="38317">MKILRKILLPFSVLYALILRLRNFAYDQNWLPSTSFQFPIICVGNLSLGGTGKSPAIEYLIRLLGENYKIATLSRGYGRKTTGFLKVEKNNLALEVGDEPLQFKNKYPEVEVAVDEKRVRGIQHLLNNKDTDVILLDDAFQHRKVKAGFHILLSVYGDLYINDFVLPAGNLREPVSGAQRADIIIITKCPEDLSVEEQERIQKKLKLQKHQKLFFAYIAYKENLISTEKKKKLSELKSYTLVTGIANPKPLLKFLKTVNPPEKHLAFKDHHNFTAEEIKALHQEELILTTEKDFTRLKTQLPNHKLFYIPIEMKILNHAQAFDEAVLEYVSNAS</sequence>
<keyword evidence="15" id="KW-1185">Reference proteome</keyword>
<evidence type="ECO:0000256" key="3">
    <source>
        <dbReference type="ARBA" id="ARBA00012071"/>
    </source>
</evidence>
<evidence type="ECO:0000256" key="6">
    <source>
        <dbReference type="ARBA" id="ARBA00022556"/>
    </source>
</evidence>
<dbReference type="PANTHER" id="PTHR42724">
    <property type="entry name" value="TETRAACYLDISACCHARIDE 4'-KINASE"/>
    <property type="match status" value="1"/>
</dbReference>
<evidence type="ECO:0000256" key="8">
    <source>
        <dbReference type="ARBA" id="ARBA00022741"/>
    </source>
</evidence>
<dbReference type="EC" id="2.7.1.130" evidence="3 13"/>
<keyword evidence="7 13" id="KW-0808">Transferase</keyword>
<organism evidence="14 15">
    <name type="scientific">Psychroflexus planctonicus</name>
    <dbReference type="NCBI Taxonomy" id="1526575"/>
    <lineage>
        <taxon>Bacteria</taxon>
        <taxon>Pseudomonadati</taxon>
        <taxon>Bacteroidota</taxon>
        <taxon>Flavobacteriia</taxon>
        <taxon>Flavobacteriales</taxon>
        <taxon>Flavobacteriaceae</taxon>
        <taxon>Psychroflexus</taxon>
    </lineage>
</organism>
<evidence type="ECO:0000256" key="11">
    <source>
        <dbReference type="ARBA" id="ARBA00023098"/>
    </source>
</evidence>
<name>A0ABQ1SCN2_9FLAO</name>
<evidence type="ECO:0000313" key="14">
    <source>
        <dbReference type="EMBL" id="GGE28492.1"/>
    </source>
</evidence>
<evidence type="ECO:0000256" key="9">
    <source>
        <dbReference type="ARBA" id="ARBA00022777"/>
    </source>
</evidence>
<dbReference type="NCBIfam" id="TIGR00682">
    <property type="entry name" value="lpxK"/>
    <property type="match status" value="1"/>
</dbReference>
<dbReference type="PANTHER" id="PTHR42724:SF1">
    <property type="entry name" value="TETRAACYLDISACCHARIDE 4'-KINASE, MITOCHONDRIAL-RELATED"/>
    <property type="match status" value="1"/>
</dbReference>
<dbReference type="InterPro" id="IPR027417">
    <property type="entry name" value="P-loop_NTPase"/>
</dbReference>
<evidence type="ECO:0000256" key="4">
    <source>
        <dbReference type="ARBA" id="ARBA00016436"/>
    </source>
</evidence>
<comment type="catalytic activity">
    <reaction evidence="13">
        <text>a lipid A disaccharide + ATP = a lipid IVA + ADP + H(+)</text>
        <dbReference type="Rhea" id="RHEA:67840"/>
        <dbReference type="ChEBI" id="CHEBI:15378"/>
        <dbReference type="ChEBI" id="CHEBI:30616"/>
        <dbReference type="ChEBI" id="CHEBI:176343"/>
        <dbReference type="ChEBI" id="CHEBI:176425"/>
        <dbReference type="ChEBI" id="CHEBI:456216"/>
        <dbReference type="EC" id="2.7.1.130"/>
    </reaction>
</comment>
<comment type="caution">
    <text evidence="14">The sequence shown here is derived from an EMBL/GenBank/DDBJ whole genome shotgun (WGS) entry which is preliminary data.</text>
</comment>
<accession>A0ABQ1SCN2</accession>
<evidence type="ECO:0000256" key="12">
    <source>
        <dbReference type="ARBA" id="ARBA00029757"/>
    </source>
</evidence>
<evidence type="ECO:0000256" key="10">
    <source>
        <dbReference type="ARBA" id="ARBA00022840"/>
    </source>
</evidence>
<comment type="caution">
    <text evidence="13">Lacks conserved residue(s) required for the propagation of feature annotation.</text>
</comment>
<evidence type="ECO:0000256" key="1">
    <source>
        <dbReference type="ARBA" id="ARBA00002274"/>
    </source>
</evidence>
<dbReference type="Pfam" id="PF02606">
    <property type="entry name" value="LpxK"/>
    <property type="match status" value="1"/>
</dbReference>
<keyword evidence="6 13" id="KW-0441">Lipid A biosynthesis</keyword>
<keyword evidence="9 13" id="KW-0418">Kinase</keyword>
<evidence type="ECO:0000256" key="7">
    <source>
        <dbReference type="ARBA" id="ARBA00022679"/>
    </source>
</evidence>
<reference evidence="15" key="1">
    <citation type="journal article" date="2019" name="Int. J. Syst. Evol. Microbiol.">
        <title>The Global Catalogue of Microorganisms (GCM) 10K type strain sequencing project: providing services to taxonomists for standard genome sequencing and annotation.</title>
        <authorList>
            <consortium name="The Broad Institute Genomics Platform"/>
            <consortium name="The Broad Institute Genome Sequencing Center for Infectious Disease"/>
            <person name="Wu L."/>
            <person name="Ma J."/>
        </authorList>
    </citation>
    <scope>NUCLEOTIDE SEQUENCE [LARGE SCALE GENOMIC DNA]</scope>
    <source>
        <strain evidence="15">CGMCC 1.12931</strain>
    </source>
</reference>
<dbReference type="EMBL" id="BMGM01000002">
    <property type="protein sequence ID" value="GGE28492.1"/>
    <property type="molecule type" value="Genomic_DNA"/>
</dbReference>